<dbReference type="RefSeq" id="WP_152809018.1">
    <property type="nucleotide sequence ID" value="NZ_WHNW01000002.1"/>
</dbReference>
<evidence type="ECO:0000256" key="4">
    <source>
        <dbReference type="ARBA" id="ARBA00022684"/>
    </source>
</evidence>
<dbReference type="NCBIfam" id="TIGR01434">
    <property type="entry name" value="glu_cys_ligase"/>
    <property type="match status" value="1"/>
</dbReference>
<keyword evidence="5 8" id="KW-0547">Nucleotide-binding</keyword>
<dbReference type="InterPro" id="IPR014746">
    <property type="entry name" value="Gln_synth/guanido_kin_cat_dom"/>
</dbReference>
<sequence>MMSILKTLDFFTAHQKLDQLSSGRCGIEKEGLRYTQQHQLSTAPHPTILGHSLTHERLTTDFAESLLELVTPAMKTSTAALTELNNLHHILAHSQADYLLNGSMPAYLDDPESVAIGYYGESNSGKMRRLYRQGLAIRYGKAMQLIAGIHYNYSFSDALLDTYAQSQGTVADRQFVDNAYLNVIRNIRQFGWITAYLFGHSPALDASFLRGKSHCLESLDGDTLCLPYATSLRLSDIGYQSKTDTIVRANRLDDYLHDLRRSVLTPSPTFAALGLFGADGKQQQMNTHLLQIENEYYTAARPKQITEPGEAPLHALQSRGIAYVELRTLDINCFAANGISQAQLDFLTVFMVYCLFNPAPALTVEQEHHAKTNLSKVACCGRDPSLTLTDKDQQTTVPEWGNRLLDAMLPIAIALDEANKGNTFIDAINEQKAKFDNAERTPAAHILATLQGDKSHAPTSYHHFITSLSQTQYQAMHQIELTPAQIRQRDTDARQSYDSAEALFAASAAKPFARYLADYYDQIIALATN</sequence>
<accession>A0A6N7ERW9</accession>
<dbReference type="FunCoup" id="A0A6N7ERW9">
    <property type="interactions" value="118"/>
</dbReference>
<evidence type="ECO:0000256" key="1">
    <source>
        <dbReference type="ARBA" id="ARBA00005006"/>
    </source>
</evidence>
<evidence type="ECO:0000256" key="6">
    <source>
        <dbReference type="ARBA" id="ARBA00022840"/>
    </source>
</evidence>
<dbReference type="GO" id="GO:0004357">
    <property type="term" value="F:glutamate-cysteine ligase activity"/>
    <property type="evidence" value="ECO:0007669"/>
    <property type="project" value="UniProtKB-UniRule"/>
</dbReference>
<evidence type="ECO:0000256" key="5">
    <source>
        <dbReference type="ARBA" id="ARBA00022741"/>
    </source>
</evidence>
<dbReference type="Proteomes" id="UP000471298">
    <property type="component" value="Unassembled WGS sequence"/>
</dbReference>
<keyword evidence="6 8" id="KW-0067">ATP-binding</keyword>
<gene>
    <name evidence="8 11" type="primary">gshA</name>
    <name evidence="11" type="ORF">GCU85_02490</name>
</gene>
<evidence type="ECO:0000256" key="3">
    <source>
        <dbReference type="ARBA" id="ARBA00022598"/>
    </source>
</evidence>
<dbReference type="GO" id="GO:0005829">
    <property type="term" value="C:cytosol"/>
    <property type="evidence" value="ECO:0007669"/>
    <property type="project" value="TreeGrafter"/>
</dbReference>
<dbReference type="AlphaFoldDB" id="A0A6N7ERW9"/>
<dbReference type="Pfam" id="PF04262">
    <property type="entry name" value="Glu_cys_ligase"/>
    <property type="match status" value="1"/>
</dbReference>
<dbReference type="HAMAP" id="MF_00578">
    <property type="entry name" value="Glu_cys_ligase"/>
    <property type="match status" value="1"/>
</dbReference>
<keyword evidence="12" id="KW-1185">Reference proteome</keyword>
<protein>
    <recommendedName>
        <fullName evidence="8">Glutamate--cysteine ligase</fullName>
        <ecNumber evidence="8">6.3.2.2</ecNumber>
    </recommendedName>
    <alternativeName>
        <fullName evidence="8">Gamma-ECS</fullName>
        <shortName evidence="8">GCS</shortName>
    </alternativeName>
    <alternativeName>
        <fullName evidence="8">Gamma-glutamylcysteine synthetase</fullName>
    </alternativeName>
</protein>
<comment type="similarity">
    <text evidence="2 8">Belongs to the glutamate--cysteine ligase type 1 family. Type 1 subfamily.</text>
</comment>
<keyword evidence="4 8" id="KW-0317">Glutathione biosynthesis</keyword>
<comment type="catalytic activity">
    <reaction evidence="7 8 9">
        <text>L-cysteine + L-glutamate + ATP = gamma-L-glutamyl-L-cysteine + ADP + phosphate + H(+)</text>
        <dbReference type="Rhea" id="RHEA:13285"/>
        <dbReference type="ChEBI" id="CHEBI:15378"/>
        <dbReference type="ChEBI" id="CHEBI:29985"/>
        <dbReference type="ChEBI" id="CHEBI:30616"/>
        <dbReference type="ChEBI" id="CHEBI:35235"/>
        <dbReference type="ChEBI" id="CHEBI:43474"/>
        <dbReference type="ChEBI" id="CHEBI:58173"/>
        <dbReference type="ChEBI" id="CHEBI:456216"/>
        <dbReference type="EC" id="6.3.2.2"/>
    </reaction>
</comment>
<dbReference type="UniPathway" id="UPA00142">
    <property type="reaction ID" value="UER00209"/>
</dbReference>
<evidence type="ECO:0000256" key="9">
    <source>
        <dbReference type="RuleBase" id="RU004391"/>
    </source>
</evidence>
<dbReference type="GO" id="GO:0046872">
    <property type="term" value="F:metal ion binding"/>
    <property type="evidence" value="ECO:0007669"/>
    <property type="project" value="TreeGrafter"/>
</dbReference>
<evidence type="ECO:0000256" key="8">
    <source>
        <dbReference type="HAMAP-Rule" id="MF_00578"/>
    </source>
</evidence>
<comment type="pathway">
    <text evidence="1 8 9">Sulfur metabolism; glutathione biosynthesis; glutathione from L-cysteine and L-glutamate: step 1/2.</text>
</comment>
<dbReference type="GO" id="GO:0006750">
    <property type="term" value="P:glutathione biosynthetic process"/>
    <property type="evidence" value="ECO:0007669"/>
    <property type="project" value="UniProtKB-UniRule"/>
</dbReference>
<dbReference type="InterPro" id="IPR007370">
    <property type="entry name" value="Glu_cys_ligase"/>
</dbReference>
<evidence type="ECO:0000256" key="7">
    <source>
        <dbReference type="ARBA" id="ARBA00048819"/>
    </source>
</evidence>
<evidence type="ECO:0000256" key="2">
    <source>
        <dbReference type="ARBA" id="ARBA00008772"/>
    </source>
</evidence>
<keyword evidence="3 8" id="KW-0436">Ligase</keyword>
<comment type="caution">
    <text evidence="11">The sequence shown here is derived from an EMBL/GenBank/DDBJ whole genome shotgun (WGS) entry which is preliminary data.</text>
</comment>
<dbReference type="Gene3D" id="3.30.590.20">
    <property type="match status" value="1"/>
</dbReference>
<reference evidence="11 12" key="1">
    <citation type="submission" date="2019-10" db="EMBL/GenBank/DDBJ databases">
        <title>Cardiobacteriales fam. a chemoheterotrophic member of the order Cardiobacteriales, and proposal of Cardiobacteriales fam. nov.</title>
        <authorList>
            <person name="Wang C."/>
        </authorList>
    </citation>
    <scope>NUCLEOTIDE SEQUENCE [LARGE SCALE GENOMIC DNA]</scope>
    <source>
        <strain evidence="11 12">ML27</strain>
    </source>
</reference>
<dbReference type="InterPro" id="IPR006334">
    <property type="entry name" value="Glut_cys_ligase"/>
</dbReference>
<proteinExistence type="inferred from homology"/>
<dbReference type="GO" id="GO:0005524">
    <property type="term" value="F:ATP binding"/>
    <property type="evidence" value="ECO:0007669"/>
    <property type="project" value="UniProtKB-KW"/>
</dbReference>
<feature type="domain" description="Glutamate--cysteine ligase" evidence="10">
    <location>
        <begin position="9"/>
        <end position="377"/>
    </location>
</feature>
<dbReference type="SUPFAM" id="SSF55931">
    <property type="entry name" value="Glutamine synthetase/guanido kinase"/>
    <property type="match status" value="1"/>
</dbReference>
<organism evidence="11 12">
    <name type="scientific">Ostreibacterium oceani</name>
    <dbReference type="NCBI Taxonomy" id="2654998"/>
    <lineage>
        <taxon>Bacteria</taxon>
        <taxon>Pseudomonadati</taxon>
        <taxon>Pseudomonadota</taxon>
        <taxon>Gammaproteobacteria</taxon>
        <taxon>Cardiobacteriales</taxon>
        <taxon>Ostreibacteriaceae</taxon>
        <taxon>Ostreibacterium</taxon>
    </lineage>
</organism>
<dbReference type="EMBL" id="WHNW01000002">
    <property type="protein sequence ID" value="MPV85604.1"/>
    <property type="molecule type" value="Genomic_DNA"/>
</dbReference>
<dbReference type="PANTHER" id="PTHR38761:SF1">
    <property type="entry name" value="GLUTAMATE--CYSTEINE LIGASE"/>
    <property type="match status" value="1"/>
</dbReference>
<evidence type="ECO:0000259" key="10">
    <source>
        <dbReference type="Pfam" id="PF04262"/>
    </source>
</evidence>
<dbReference type="PANTHER" id="PTHR38761">
    <property type="entry name" value="GLUTAMATE--CYSTEINE LIGASE"/>
    <property type="match status" value="1"/>
</dbReference>
<name>A0A6N7ERW9_9GAMM</name>
<evidence type="ECO:0000313" key="12">
    <source>
        <dbReference type="Proteomes" id="UP000471298"/>
    </source>
</evidence>
<dbReference type="InParanoid" id="A0A6N7ERW9"/>
<evidence type="ECO:0000313" key="11">
    <source>
        <dbReference type="EMBL" id="MPV85604.1"/>
    </source>
</evidence>
<dbReference type="EC" id="6.3.2.2" evidence="8"/>